<dbReference type="Proteomes" id="UP000626148">
    <property type="component" value="Unassembled WGS sequence"/>
</dbReference>
<evidence type="ECO:0000313" key="3">
    <source>
        <dbReference type="Proteomes" id="UP000626148"/>
    </source>
</evidence>
<keyword evidence="1" id="KW-0732">Signal</keyword>
<name>A0A918K9Y5_9GAMM</name>
<dbReference type="RefSeq" id="WP_189609041.1">
    <property type="nucleotide sequence ID" value="NZ_BMXR01000005.1"/>
</dbReference>
<sequence length="300" mass="33228">MFRAVRLSSLPLLTLAAALLAGCGPESNSRYGDSYWDPWDTKDTFDPVEAPSYSVEFVDTDDSDGEEIYEARITLDATETYERVDYGFSWGFIRGTKERETLDPLGASSDLLLVYEQNPDDPAEDNRLVATTPGQYSIVFEGESEGPLGKVTFRFDDLSFTLPGCPTTFDYYADYVDDTLEVCAECHRTGDPAGQLELPINDLEDRRQNFINHVNNRIESTEDDLTLPEWAVNPSHLGSSTISESSEEYQNLATFVAMLEEVKAGLDDGVDLTSGNNTNGNEAPAEFCFAKPSGFAFTQE</sequence>
<evidence type="ECO:0008006" key="4">
    <source>
        <dbReference type="Google" id="ProtNLM"/>
    </source>
</evidence>
<evidence type="ECO:0000256" key="1">
    <source>
        <dbReference type="SAM" id="SignalP"/>
    </source>
</evidence>
<protein>
    <recommendedName>
        <fullName evidence="4">Cytochrome c domain-containing protein</fullName>
    </recommendedName>
</protein>
<feature type="chain" id="PRO_5038008087" description="Cytochrome c domain-containing protein" evidence="1">
    <location>
        <begin position="22"/>
        <end position="300"/>
    </location>
</feature>
<proteinExistence type="predicted"/>
<feature type="signal peptide" evidence="1">
    <location>
        <begin position="1"/>
        <end position="21"/>
    </location>
</feature>
<reference evidence="2" key="2">
    <citation type="submission" date="2020-09" db="EMBL/GenBank/DDBJ databases">
        <authorList>
            <person name="Sun Q."/>
            <person name="Kim S."/>
        </authorList>
    </citation>
    <scope>NUCLEOTIDE SEQUENCE</scope>
    <source>
        <strain evidence="2">KCTC 22169</strain>
    </source>
</reference>
<dbReference type="PROSITE" id="PS51257">
    <property type="entry name" value="PROKAR_LIPOPROTEIN"/>
    <property type="match status" value="1"/>
</dbReference>
<dbReference type="EMBL" id="BMXR01000005">
    <property type="protein sequence ID" value="GGX56175.1"/>
    <property type="molecule type" value="Genomic_DNA"/>
</dbReference>
<accession>A0A918K9Y5</accession>
<dbReference type="AlphaFoldDB" id="A0A918K9Y5"/>
<comment type="caution">
    <text evidence="2">The sequence shown here is derived from an EMBL/GenBank/DDBJ whole genome shotgun (WGS) entry which is preliminary data.</text>
</comment>
<keyword evidence="3" id="KW-1185">Reference proteome</keyword>
<gene>
    <name evidence="2" type="ORF">GCM10007392_24960</name>
</gene>
<reference evidence="2" key="1">
    <citation type="journal article" date="2014" name="Int. J. Syst. Evol. Microbiol.">
        <title>Complete genome sequence of Corynebacterium casei LMG S-19264T (=DSM 44701T), isolated from a smear-ripened cheese.</title>
        <authorList>
            <consortium name="US DOE Joint Genome Institute (JGI-PGF)"/>
            <person name="Walter F."/>
            <person name="Albersmeier A."/>
            <person name="Kalinowski J."/>
            <person name="Ruckert C."/>
        </authorList>
    </citation>
    <scope>NUCLEOTIDE SEQUENCE</scope>
    <source>
        <strain evidence="2">KCTC 22169</strain>
    </source>
</reference>
<evidence type="ECO:0000313" key="2">
    <source>
        <dbReference type="EMBL" id="GGX56175.1"/>
    </source>
</evidence>
<organism evidence="2 3">
    <name type="scientific">Saccharospirillum salsuginis</name>
    <dbReference type="NCBI Taxonomy" id="418750"/>
    <lineage>
        <taxon>Bacteria</taxon>
        <taxon>Pseudomonadati</taxon>
        <taxon>Pseudomonadota</taxon>
        <taxon>Gammaproteobacteria</taxon>
        <taxon>Oceanospirillales</taxon>
        <taxon>Saccharospirillaceae</taxon>
        <taxon>Saccharospirillum</taxon>
    </lineage>
</organism>